<dbReference type="EMBL" id="CP065725">
    <property type="protein sequence ID" value="QPT40320.1"/>
    <property type="molecule type" value="Genomic_DNA"/>
</dbReference>
<keyword evidence="6" id="KW-1185">Reference proteome</keyword>
<evidence type="ECO:0000259" key="2">
    <source>
        <dbReference type="Pfam" id="PF13439"/>
    </source>
</evidence>
<organism evidence="4 5">
    <name type="scientific">Oligella ureolytica</name>
    <dbReference type="NCBI Taxonomy" id="90244"/>
    <lineage>
        <taxon>Bacteria</taxon>
        <taxon>Pseudomonadati</taxon>
        <taxon>Pseudomonadota</taxon>
        <taxon>Betaproteobacteria</taxon>
        <taxon>Burkholderiales</taxon>
        <taxon>Alcaligenaceae</taxon>
        <taxon>Oligella</taxon>
    </lineage>
</organism>
<dbReference type="InterPro" id="IPR001296">
    <property type="entry name" value="Glyco_trans_1"/>
</dbReference>
<gene>
    <name evidence="3" type="ORF">I6G29_01445</name>
    <name evidence="4" type="ORF">NCTC11997_00333</name>
</gene>
<dbReference type="Pfam" id="PF13439">
    <property type="entry name" value="Glyco_transf_4"/>
    <property type="match status" value="1"/>
</dbReference>
<dbReference type="Pfam" id="PF00534">
    <property type="entry name" value="Glycos_transf_1"/>
    <property type="match status" value="1"/>
</dbReference>
<dbReference type="STRING" id="1122619.GCA_000373745_01298"/>
<dbReference type="AlphaFoldDB" id="A0A378XC25"/>
<evidence type="ECO:0000259" key="1">
    <source>
        <dbReference type="Pfam" id="PF00534"/>
    </source>
</evidence>
<evidence type="ECO:0000313" key="3">
    <source>
        <dbReference type="EMBL" id="QPT40320.1"/>
    </source>
</evidence>
<dbReference type="Proteomes" id="UP000254603">
    <property type="component" value="Unassembled WGS sequence"/>
</dbReference>
<accession>A0A378XC25</accession>
<dbReference type="InterPro" id="IPR050194">
    <property type="entry name" value="Glycosyltransferase_grp1"/>
</dbReference>
<dbReference type="GO" id="GO:0016757">
    <property type="term" value="F:glycosyltransferase activity"/>
    <property type="evidence" value="ECO:0007669"/>
    <property type="project" value="InterPro"/>
</dbReference>
<dbReference type="PANTHER" id="PTHR45947">
    <property type="entry name" value="SULFOQUINOVOSYL TRANSFERASE SQD2"/>
    <property type="match status" value="1"/>
</dbReference>
<proteinExistence type="predicted"/>
<evidence type="ECO:0000313" key="5">
    <source>
        <dbReference type="Proteomes" id="UP000254603"/>
    </source>
</evidence>
<evidence type="ECO:0000313" key="4">
    <source>
        <dbReference type="EMBL" id="SUA50700.1"/>
    </source>
</evidence>
<name>A0A378XC25_9BURK</name>
<keyword evidence="4" id="KW-0808">Transferase</keyword>
<reference evidence="3 6" key="2">
    <citation type="submission" date="2020-12" db="EMBL/GenBank/DDBJ databases">
        <title>FDA dAtabase for Regulatory Grade micrObial Sequences (FDA-ARGOS): Supporting development and validation of Infectious Disease Dx tests.</title>
        <authorList>
            <person name="Sproer C."/>
            <person name="Gronow S."/>
            <person name="Severitt S."/>
            <person name="Schroder I."/>
            <person name="Tallon L."/>
            <person name="Sadzewicz L."/>
            <person name="Zhao X."/>
            <person name="Boylan J."/>
            <person name="Ott S."/>
            <person name="Bowen H."/>
            <person name="Vavikolanu K."/>
            <person name="Mehta A."/>
            <person name="Aluvathingal J."/>
            <person name="Nadendla S."/>
            <person name="Lowell S."/>
            <person name="Myers T."/>
            <person name="Yan Y."/>
            <person name="Sichtig H."/>
        </authorList>
    </citation>
    <scope>NUCLEOTIDE SEQUENCE [LARGE SCALE GENOMIC DNA]</scope>
    <source>
        <strain evidence="3 6">FDAARGOS_872</strain>
    </source>
</reference>
<feature type="domain" description="Glycosyltransferase subfamily 4-like N-terminal" evidence="2">
    <location>
        <begin position="33"/>
        <end position="175"/>
    </location>
</feature>
<dbReference type="CDD" id="cd03801">
    <property type="entry name" value="GT4_PimA-like"/>
    <property type="match status" value="1"/>
</dbReference>
<dbReference type="Gene3D" id="3.40.50.2000">
    <property type="entry name" value="Glycogen Phosphorylase B"/>
    <property type="match status" value="2"/>
</dbReference>
<dbReference type="SUPFAM" id="SSF53756">
    <property type="entry name" value="UDP-Glycosyltransferase/glycogen phosphorylase"/>
    <property type="match status" value="1"/>
</dbReference>
<feature type="domain" description="Glycosyl transferase family 1" evidence="1">
    <location>
        <begin position="191"/>
        <end position="353"/>
    </location>
</feature>
<reference evidence="4 5" key="1">
    <citation type="submission" date="2018-06" db="EMBL/GenBank/DDBJ databases">
        <authorList>
            <consortium name="Pathogen Informatics"/>
            <person name="Doyle S."/>
        </authorList>
    </citation>
    <scope>NUCLEOTIDE SEQUENCE [LARGE SCALE GENOMIC DNA]</scope>
    <source>
        <strain evidence="4 5">NCTC11997</strain>
    </source>
</reference>
<dbReference type="OrthoDB" id="9815351at2"/>
<dbReference type="EMBL" id="UGSB01000001">
    <property type="protein sequence ID" value="SUA50700.1"/>
    <property type="molecule type" value="Genomic_DNA"/>
</dbReference>
<dbReference type="PANTHER" id="PTHR45947:SF3">
    <property type="entry name" value="SULFOQUINOVOSYL TRANSFERASE SQD2"/>
    <property type="match status" value="1"/>
</dbReference>
<dbReference type="Proteomes" id="UP000594903">
    <property type="component" value="Chromosome"/>
</dbReference>
<dbReference type="InterPro" id="IPR028098">
    <property type="entry name" value="Glyco_trans_4-like_N"/>
</dbReference>
<protein>
    <submittedName>
        <fullName evidence="3">Glycosyltransferase family 4 protein</fullName>
    </submittedName>
    <submittedName>
        <fullName evidence="4">Putative glycosyl transferase</fullName>
    </submittedName>
</protein>
<dbReference type="RefSeq" id="WP_018574482.1">
    <property type="nucleotide sequence ID" value="NZ_CP065725.1"/>
</dbReference>
<evidence type="ECO:0000313" key="6">
    <source>
        <dbReference type="Proteomes" id="UP000594903"/>
    </source>
</evidence>
<sequence length="380" mass="43177">MHNVHINMNEFTNASRVLKQVKSLIKAEVFKKITIIALGSKELPKHEHIAQDIELYRINLITRNLPKSLPFQLIKYVEFLIRCLLLMRRLKPSVVNAHALGVLPICFLAKKLFGARLVYDAHELETEQVGGMNLRKRLSKKLEKKLIHKADMTLVVSESIADWYANEYNIARPPVVLNAPNTRELKINNHFREQLGIREDKIILLYQGGLMPGRGVHLILEAFKQRKDDKVVAVFMGYGPLEADIKIAAEQHSNIYFFPAVPPQVVLEYTASADFGISLIENTCLSYYYCMPNKLFEYAMAGLPVLVSNMKDMSELVTRYAMGAVISDFSAEGINQAIDNFLEQDLTSMKANAYQAACENAWEVQEQKMLAAYQQLLNKA</sequence>